<comment type="function">
    <text evidence="15 16">Catalyzes the condensation of ATP and 5-phosphoribose 1-diphosphate to form N'-(5'-phosphoribosyl)-ATP (PR-ATP). Has a crucial role in the pathway because the rate of histidine biosynthesis seems to be controlled primarily by regulation of HisG enzymatic activity.</text>
</comment>
<dbReference type="AlphaFoldDB" id="A0A5D3FL46"/>
<keyword evidence="10 16" id="KW-0479">Metal-binding</keyword>
<keyword evidence="8 16" id="KW-0328">Glycosyltransferase</keyword>
<dbReference type="InterPro" id="IPR013820">
    <property type="entry name" value="ATP_PRibTrfase_cat"/>
</dbReference>
<dbReference type="InterPro" id="IPR015867">
    <property type="entry name" value="N-reg_PII/ATP_PRibTrfase_C"/>
</dbReference>
<keyword evidence="12 16" id="KW-0067">ATP-binding</keyword>
<dbReference type="GO" id="GO:0003879">
    <property type="term" value="F:ATP phosphoribosyltransferase activity"/>
    <property type="evidence" value="ECO:0007669"/>
    <property type="project" value="UniProtKB-UniRule"/>
</dbReference>
<dbReference type="InterPro" id="IPR020621">
    <property type="entry name" value="ATP-PRT_HisG_long"/>
</dbReference>
<evidence type="ECO:0000313" key="19">
    <source>
        <dbReference type="EMBL" id="TYK47905.1"/>
    </source>
</evidence>
<evidence type="ECO:0000256" key="5">
    <source>
        <dbReference type="ARBA" id="ARBA00011946"/>
    </source>
</evidence>
<keyword evidence="11 16" id="KW-0547">Nucleotide-binding</keyword>
<evidence type="ECO:0000313" key="20">
    <source>
        <dbReference type="Proteomes" id="UP000323505"/>
    </source>
</evidence>
<dbReference type="InterPro" id="IPR011322">
    <property type="entry name" value="N-reg_PII-like_a/b"/>
</dbReference>
<dbReference type="RefSeq" id="WP_148761307.1">
    <property type="nucleotide sequence ID" value="NZ_VSRQ01000004.1"/>
</dbReference>
<dbReference type="GO" id="GO:0000287">
    <property type="term" value="F:magnesium ion binding"/>
    <property type="evidence" value="ECO:0007669"/>
    <property type="project" value="UniProtKB-UniRule"/>
</dbReference>
<keyword evidence="6 16" id="KW-0963">Cytoplasm</keyword>
<comment type="subcellular location">
    <subcellularLocation>
        <location evidence="2 16">Cytoplasm</location>
    </subcellularLocation>
</comment>
<dbReference type="NCBIfam" id="TIGR03455">
    <property type="entry name" value="HisG_C-term"/>
    <property type="match status" value="1"/>
</dbReference>
<sequence length="291" mass="31620">MLSLVLPKGSLEKATMQLFDAADLTVQRASDRDYRASIDDPRIDRVRVLRPQEIPTYLEQGLFDLGITGRDWITETDSDVVSLGELKYSKATSNPVRVIMAVPDGAPWQRVSDLPEGVRISTEFPAMTKRFLEQHGVKATVVPSYGATEAKVPDIVDAIVDLTETGSSLRKNGLRILDTLLTSYTELVANREAYEDTEKRAAMEDIALLLQGVIRARGNVLLKLNVAQADLKNVLDIMPSMSSPTVTSLAGGESNAVESVVAKRGVNTLIPALKAAGAHDILEIPIAKIVD</sequence>
<evidence type="ECO:0000256" key="2">
    <source>
        <dbReference type="ARBA" id="ARBA00004496"/>
    </source>
</evidence>
<evidence type="ECO:0000256" key="14">
    <source>
        <dbReference type="ARBA" id="ARBA00023102"/>
    </source>
</evidence>
<keyword evidence="20" id="KW-1185">Reference proteome</keyword>
<dbReference type="UniPathway" id="UPA00031">
    <property type="reaction ID" value="UER00006"/>
</dbReference>
<evidence type="ECO:0000256" key="9">
    <source>
        <dbReference type="ARBA" id="ARBA00022679"/>
    </source>
</evidence>
<dbReference type="Pfam" id="PF01634">
    <property type="entry name" value="HisG"/>
    <property type="match status" value="1"/>
</dbReference>
<dbReference type="EMBL" id="VSRQ01000004">
    <property type="protein sequence ID" value="TYK47905.1"/>
    <property type="molecule type" value="Genomic_DNA"/>
</dbReference>
<keyword evidence="14 16" id="KW-0368">Histidine biosynthesis</keyword>
<feature type="domain" description="ATP phosphoribosyltransferase catalytic" evidence="17">
    <location>
        <begin position="50"/>
        <end position="211"/>
    </location>
</feature>
<comment type="cofactor">
    <cofactor evidence="16">
        <name>Mg(2+)</name>
        <dbReference type="ChEBI" id="CHEBI:18420"/>
    </cofactor>
</comment>
<evidence type="ECO:0000256" key="16">
    <source>
        <dbReference type="HAMAP-Rule" id="MF_00079"/>
    </source>
</evidence>
<evidence type="ECO:0000256" key="1">
    <source>
        <dbReference type="ARBA" id="ARBA00000915"/>
    </source>
</evidence>
<comment type="caution">
    <text evidence="19">The sequence shown here is derived from an EMBL/GenBank/DDBJ whole genome shotgun (WGS) entry which is preliminary data.</text>
</comment>
<evidence type="ECO:0000256" key="7">
    <source>
        <dbReference type="ARBA" id="ARBA00022605"/>
    </source>
</evidence>
<name>A0A5D3FL46_9ACTN</name>
<dbReference type="EC" id="2.4.2.17" evidence="5 16"/>
<dbReference type="Gene3D" id="3.40.190.10">
    <property type="entry name" value="Periplasmic binding protein-like II"/>
    <property type="match status" value="2"/>
</dbReference>
<evidence type="ECO:0000256" key="15">
    <source>
        <dbReference type="ARBA" id="ARBA00024861"/>
    </source>
</evidence>
<evidence type="ECO:0000256" key="12">
    <source>
        <dbReference type="ARBA" id="ARBA00022840"/>
    </source>
</evidence>
<evidence type="ECO:0000256" key="4">
    <source>
        <dbReference type="ARBA" id="ARBA00007955"/>
    </source>
</evidence>
<dbReference type="SUPFAM" id="SSF53850">
    <property type="entry name" value="Periplasmic binding protein-like II"/>
    <property type="match status" value="1"/>
</dbReference>
<protein>
    <recommendedName>
        <fullName evidence="5 16">ATP phosphoribosyltransferase</fullName>
        <shortName evidence="16">ATP-PRT</shortName>
        <shortName evidence="16">ATP-PRTase</shortName>
        <ecNumber evidence="5 16">2.4.2.17</ecNumber>
    </recommendedName>
</protein>
<dbReference type="CDD" id="cd13593">
    <property type="entry name" value="PBP2_HisGL3"/>
    <property type="match status" value="1"/>
</dbReference>
<dbReference type="PANTHER" id="PTHR21403">
    <property type="entry name" value="ATP PHOSPHORIBOSYLTRANSFERASE ATP-PRTASE"/>
    <property type="match status" value="1"/>
</dbReference>
<dbReference type="GO" id="GO:0005524">
    <property type="term" value="F:ATP binding"/>
    <property type="evidence" value="ECO:0007669"/>
    <property type="project" value="UniProtKB-KW"/>
</dbReference>
<dbReference type="PANTHER" id="PTHR21403:SF10">
    <property type="entry name" value="ATP PHOSPHORIBOSYLTRANSFERASE"/>
    <property type="match status" value="1"/>
</dbReference>
<feature type="domain" description="Histidine biosynthesis HisG C-terminal" evidence="18">
    <location>
        <begin position="216"/>
        <end position="288"/>
    </location>
</feature>
<dbReference type="GO" id="GO:0005737">
    <property type="term" value="C:cytoplasm"/>
    <property type="evidence" value="ECO:0007669"/>
    <property type="project" value="UniProtKB-SubCell"/>
</dbReference>
<dbReference type="Gene3D" id="3.30.70.120">
    <property type="match status" value="1"/>
</dbReference>
<reference evidence="19 20" key="1">
    <citation type="submission" date="2019-08" db="EMBL/GenBank/DDBJ databases">
        <title>Actinomadura sp. nov. CYP1-5 isolated from mountain soil.</title>
        <authorList>
            <person name="Songsumanus A."/>
            <person name="Kuncharoen N."/>
            <person name="Kudo T."/>
            <person name="Yuki M."/>
            <person name="Igarashi Y."/>
            <person name="Tanasupawat S."/>
        </authorList>
    </citation>
    <scope>NUCLEOTIDE SEQUENCE [LARGE SCALE GENOMIC DNA]</scope>
    <source>
        <strain evidence="19 20">CYP1-5</strain>
    </source>
</reference>
<evidence type="ECO:0000256" key="6">
    <source>
        <dbReference type="ARBA" id="ARBA00022490"/>
    </source>
</evidence>
<organism evidence="19 20">
    <name type="scientific">Actinomadura decatromicini</name>
    <dbReference type="NCBI Taxonomy" id="2604572"/>
    <lineage>
        <taxon>Bacteria</taxon>
        <taxon>Bacillati</taxon>
        <taxon>Actinomycetota</taxon>
        <taxon>Actinomycetes</taxon>
        <taxon>Streptosporangiales</taxon>
        <taxon>Thermomonosporaceae</taxon>
        <taxon>Actinomadura</taxon>
    </lineage>
</organism>
<keyword evidence="13 16" id="KW-0460">Magnesium</keyword>
<comment type="pathway">
    <text evidence="3 16">Amino-acid biosynthesis; L-histidine biosynthesis; L-histidine from 5-phospho-alpha-D-ribose 1-diphosphate: step 1/9.</text>
</comment>
<dbReference type="InterPro" id="IPR013115">
    <property type="entry name" value="HisG_C"/>
</dbReference>
<evidence type="ECO:0000256" key="10">
    <source>
        <dbReference type="ARBA" id="ARBA00022723"/>
    </source>
</evidence>
<dbReference type="Proteomes" id="UP000323505">
    <property type="component" value="Unassembled WGS sequence"/>
</dbReference>
<dbReference type="GO" id="GO:0000105">
    <property type="term" value="P:L-histidine biosynthetic process"/>
    <property type="evidence" value="ECO:0007669"/>
    <property type="project" value="UniProtKB-UniRule"/>
</dbReference>
<evidence type="ECO:0000256" key="13">
    <source>
        <dbReference type="ARBA" id="ARBA00022842"/>
    </source>
</evidence>
<keyword evidence="7 16" id="KW-0028">Amino-acid biosynthesis</keyword>
<comment type="activity regulation">
    <text evidence="16">Feedback inhibited by histidine.</text>
</comment>
<proteinExistence type="inferred from homology"/>
<accession>A0A5D3FL46</accession>
<dbReference type="NCBIfam" id="TIGR00070">
    <property type="entry name" value="hisG"/>
    <property type="match status" value="1"/>
</dbReference>
<dbReference type="HAMAP" id="MF_00079">
    <property type="entry name" value="HisG_Long"/>
    <property type="match status" value="1"/>
</dbReference>
<evidence type="ECO:0000259" key="18">
    <source>
        <dbReference type="Pfam" id="PF08029"/>
    </source>
</evidence>
<comment type="similarity">
    <text evidence="4 16">Belongs to the ATP phosphoribosyltransferase family. Long subfamily.</text>
</comment>
<keyword evidence="9 16" id="KW-0808">Transferase</keyword>
<evidence type="ECO:0000256" key="8">
    <source>
        <dbReference type="ARBA" id="ARBA00022676"/>
    </source>
</evidence>
<gene>
    <name evidence="16" type="primary">hisG</name>
    <name evidence="19" type="ORF">FXF68_19620</name>
</gene>
<evidence type="ECO:0000256" key="11">
    <source>
        <dbReference type="ARBA" id="ARBA00022741"/>
    </source>
</evidence>
<dbReference type="InterPro" id="IPR001348">
    <property type="entry name" value="ATP_PRibTrfase_HisG"/>
</dbReference>
<dbReference type="SUPFAM" id="SSF54913">
    <property type="entry name" value="GlnB-like"/>
    <property type="match status" value="1"/>
</dbReference>
<dbReference type="Pfam" id="PF08029">
    <property type="entry name" value="HisG_C"/>
    <property type="match status" value="1"/>
</dbReference>
<evidence type="ECO:0000259" key="17">
    <source>
        <dbReference type="Pfam" id="PF01634"/>
    </source>
</evidence>
<comment type="catalytic activity">
    <reaction evidence="1 16">
        <text>1-(5-phospho-beta-D-ribosyl)-ATP + diphosphate = 5-phospho-alpha-D-ribose 1-diphosphate + ATP</text>
        <dbReference type="Rhea" id="RHEA:18473"/>
        <dbReference type="ChEBI" id="CHEBI:30616"/>
        <dbReference type="ChEBI" id="CHEBI:33019"/>
        <dbReference type="ChEBI" id="CHEBI:58017"/>
        <dbReference type="ChEBI" id="CHEBI:73183"/>
        <dbReference type="EC" id="2.4.2.17"/>
    </reaction>
</comment>
<evidence type="ECO:0000256" key="3">
    <source>
        <dbReference type="ARBA" id="ARBA00004667"/>
    </source>
</evidence>